<dbReference type="Pfam" id="PF01476">
    <property type="entry name" value="LysM"/>
    <property type="match status" value="4"/>
</dbReference>
<evidence type="ECO:0000313" key="3">
    <source>
        <dbReference type="EMBL" id="HIU38382.1"/>
    </source>
</evidence>
<evidence type="ECO:0000313" key="4">
    <source>
        <dbReference type="Proteomes" id="UP000824076"/>
    </source>
</evidence>
<feature type="signal peptide" evidence="1">
    <location>
        <begin position="1"/>
        <end position="20"/>
    </location>
</feature>
<dbReference type="PROSITE" id="PS51782">
    <property type="entry name" value="LYSM"/>
    <property type="match status" value="2"/>
</dbReference>
<evidence type="ECO:0000259" key="2">
    <source>
        <dbReference type="PROSITE" id="PS51782"/>
    </source>
</evidence>
<keyword evidence="1" id="KW-0732">Signal</keyword>
<dbReference type="Gene3D" id="3.10.350.10">
    <property type="entry name" value="LysM domain"/>
    <property type="match status" value="2"/>
</dbReference>
<gene>
    <name evidence="3" type="ORF">IAD18_01800</name>
</gene>
<feature type="chain" id="PRO_5038519487" evidence="1">
    <location>
        <begin position="21"/>
        <end position="619"/>
    </location>
</feature>
<dbReference type="SUPFAM" id="SSF54106">
    <property type="entry name" value="LysM domain"/>
    <property type="match status" value="2"/>
</dbReference>
<feature type="domain" description="LysM" evidence="2">
    <location>
        <begin position="96"/>
        <end position="139"/>
    </location>
</feature>
<dbReference type="PANTHER" id="PTHR33734:SF22">
    <property type="entry name" value="MEMBRANE-BOUND LYTIC MUREIN TRANSGLYCOSYLASE D"/>
    <property type="match status" value="1"/>
</dbReference>
<comment type="caution">
    <text evidence="3">The sequence shown here is derived from an EMBL/GenBank/DDBJ whole genome shotgun (WGS) entry which is preliminary data.</text>
</comment>
<dbReference type="Proteomes" id="UP000824076">
    <property type="component" value="Unassembled WGS sequence"/>
</dbReference>
<accession>A0A9D1LH08</accession>
<name>A0A9D1LH08_9BACT</name>
<dbReference type="InterPro" id="IPR036779">
    <property type="entry name" value="LysM_dom_sf"/>
</dbReference>
<protein>
    <submittedName>
        <fullName evidence="3">LysM peptidoglycan-binding domain-containing protein</fullName>
    </submittedName>
</protein>
<dbReference type="AlphaFoldDB" id="A0A9D1LH08"/>
<reference evidence="3" key="1">
    <citation type="submission" date="2020-10" db="EMBL/GenBank/DDBJ databases">
        <authorList>
            <person name="Gilroy R."/>
        </authorList>
    </citation>
    <scope>NUCLEOTIDE SEQUENCE</scope>
    <source>
        <strain evidence="3">17073</strain>
    </source>
</reference>
<dbReference type="CDD" id="cd00118">
    <property type="entry name" value="LysM"/>
    <property type="match status" value="3"/>
</dbReference>
<dbReference type="PROSITE" id="PS51257">
    <property type="entry name" value="PROKAR_LIPOPROTEIN"/>
    <property type="match status" value="1"/>
</dbReference>
<evidence type="ECO:0000256" key="1">
    <source>
        <dbReference type="SAM" id="SignalP"/>
    </source>
</evidence>
<reference evidence="3" key="2">
    <citation type="journal article" date="2021" name="PeerJ">
        <title>Extensive microbial diversity within the chicken gut microbiome revealed by metagenomics and culture.</title>
        <authorList>
            <person name="Gilroy R."/>
            <person name="Ravi A."/>
            <person name="Getino M."/>
            <person name="Pursley I."/>
            <person name="Horton D.L."/>
            <person name="Alikhan N.F."/>
            <person name="Baker D."/>
            <person name="Gharbi K."/>
            <person name="Hall N."/>
            <person name="Watson M."/>
            <person name="Adriaenssens E.M."/>
            <person name="Foster-Nyarko E."/>
            <person name="Jarju S."/>
            <person name="Secka A."/>
            <person name="Antonio M."/>
            <person name="Oren A."/>
            <person name="Chaudhuri R.R."/>
            <person name="La Ragione R."/>
            <person name="Hildebrand F."/>
            <person name="Pallen M.J."/>
        </authorList>
    </citation>
    <scope>NUCLEOTIDE SEQUENCE</scope>
    <source>
        <strain evidence="3">17073</strain>
    </source>
</reference>
<feature type="domain" description="LysM" evidence="2">
    <location>
        <begin position="152"/>
        <end position="196"/>
    </location>
</feature>
<dbReference type="EMBL" id="DVMS01000045">
    <property type="protein sequence ID" value="HIU38382.1"/>
    <property type="molecule type" value="Genomic_DNA"/>
</dbReference>
<sequence>MGKYRIVAFSILSASCIALAAQLNLPVRTIGGEEYYYRQVKKKETIYGISKELGIKKDDIVKYNPSVAAGLQKDQILYFPVSVFGNAEDNPRPESHNHYVKKGETLYGIAKMYGISVADLTAANPEVRYGLKAGTTLAIPSAKVEIDGKQGTPYVVKPGDTLYRLSVNFEVDLKDLLAMNPGVSPENFKAGMTIMIPPADKNFQTEPDTVFLLDKAERGDSFESIADEYNVEESDLREANPEMNKPKRGNYVAVPITNEINEDSLKEKEKIAYTELTETPNSDEIRIAMLLPMEASSASPAKQALLYRDFYRGFLLAINDLADKGARIRLTVRDINEYNIHSTLDRYDIRDANIIFAPGKDNLLQEIAQFGQENDINIINAFAINNELFFENDRLFQLNTPSSYMYSAVQEYIEKTFDGYQIIFLKKPNSEDKPLIAHLKLAELPKHVVNIEETDSFVCTRKTLFIPTSSDKDMLAQTKAFIEKVESNPENSGKYALFGYPEWTIYYEYDDFLKHTGAYLFSRFVMDSTDELDKEYHYWFGDKPINSLPQMNALGYELAKYFIETLEKNHNDFNAELPAENGSQIGIHLTRSSNWGGFVNTASFIFHYRRNGIDKIMIK</sequence>
<dbReference type="SMART" id="SM00257">
    <property type="entry name" value="LysM"/>
    <property type="match status" value="4"/>
</dbReference>
<organism evidence="3 4">
    <name type="scientific">Candidatus Limisoma intestinavium</name>
    <dbReference type="NCBI Taxonomy" id="2840856"/>
    <lineage>
        <taxon>Bacteria</taxon>
        <taxon>Pseudomonadati</taxon>
        <taxon>Bacteroidota</taxon>
        <taxon>Bacteroidia</taxon>
        <taxon>Bacteroidales</taxon>
        <taxon>Candidatus Limisoma</taxon>
    </lineage>
</organism>
<proteinExistence type="predicted"/>
<dbReference type="GO" id="GO:0008932">
    <property type="term" value="F:lytic endotransglycosylase activity"/>
    <property type="evidence" value="ECO:0007669"/>
    <property type="project" value="TreeGrafter"/>
</dbReference>
<dbReference type="PANTHER" id="PTHR33734">
    <property type="entry name" value="LYSM DOMAIN-CONTAINING GPI-ANCHORED PROTEIN 2"/>
    <property type="match status" value="1"/>
</dbReference>
<dbReference type="InterPro" id="IPR018392">
    <property type="entry name" value="LysM"/>
</dbReference>